<keyword evidence="6" id="KW-0521">NADP</keyword>
<dbReference type="InterPro" id="IPR002347">
    <property type="entry name" value="SDR_fam"/>
</dbReference>
<evidence type="ECO:0000256" key="5">
    <source>
        <dbReference type="ARBA" id="ARBA00022490"/>
    </source>
</evidence>
<evidence type="ECO:0000256" key="3">
    <source>
        <dbReference type="ARBA" id="ARBA00013075"/>
    </source>
</evidence>
<dbReference type="PANTHER" id="PTHR44085:SF2">
    <property type="entry name" value="SEPIAPTERIN REDUCTASE"/>
    <property type="match status" value="1"/>
</dbReference>
<accession>A0ABM0GYS6</accession>
<comment type="subcellular location">
    <subcellularLocation>
        <location evidence="1">Cytoplasm</location>
    </subcellularLocation>
</comment>
<reference evidence="9" key="1">
    <citation type="submission" date="2025-08" db="UniProtKB">
        <authorList>
            <consortium name="RefSeq"/>
        </authorList>
    </citation>
    <scope>IDENTIFICATION</scope>
    <source>
        <tissue evidence="9">Testes</tissue>
    </source>
</reference>
<dbReference type="PRINTS" id="PR00081">
    <property type="entry name" value="GDHRDH"/>
</dbReference>
<dbReference type="InterPro" id="IPR036291">
    <property type="entry name" value="NAD(P)-bd_dom_sf"/>
</dbReference>
<dbReference type="InterPro" id="IPR051721">
    <property type="entry name" value="Biopterin_syn/organic_redct"/>
</dbReference>
<evidence type="ECO:0000256" key="7">
    <source>
        <dbReference type="ARBA" id="ARBA00023002"/>
    </source>
</evidence>
<sequence>MATCTGSVFDVPTFCLVTGASKGIGRGIAVALADTIGEGSIMVLVARSETGLQETKLLITSRRGGVEVRVYPSDLSDMISLRSQIECFFSDVIPANFQHAIVIHNAGSVGDVSKTLREFNEPVKLQSYFDFNVTSTICITSAFLTMFPKIDRLRRTVVNISSLCGIQPFNFHSLYCSSKAARDMLFKVLAAEEPDIRVVSYAPGPVNTDMRHEVEVALLTLGNTDMYTRLYTDLTAKGAVLTVEQTVGTLMKLLYEDSYDSGAHVDYYDVNK</sequence>
<comment type="similarity">
    <text evidence="2">Belongs to the sepiapterin reductase family.</text>
</comment>
<keyword evidence="5" id="KW-0963">Cytoplasm</keyword>
<evidence type="ECO:0000256" key="2">
    <source>
        <dbReference type="ARBA" id="ARBA00010483"/>
    </source>
</evidence>
<dbReference type="Proteomes" id="UP000694865">
    <property type="component" value="Unplaced"/>
</dbReference>
<gene>
    <name evidence="9" type="primary">LOC100369582</name>
</gene>
<keyword evidence="7" id="KW-0560">Oxidoreductase</keyword>
<proteinExistence type="inferred from homology"/>
<evidence type="ECO:0000313" key="8">
    <source>
        <dbReference type="Proteomes" id="UP000694865"/>
    </source>
</evidence>
<dbReference type="Gene3D" id="3.40.50.720">
    <property type="entry name" value="NAD(P)-binding Rossmann-like Domain"/>
    <property type="match status" value="1"/>
</dbReference>
<evidence type="ECO:0000256" key="6">
    <source>
        <dbReference type="ARBA" id="ARBA00022857"/>
    </source>
</evidence>
<dbReference type="PANTHER" id="PTHR44085">
    <property type="entry name" value="SEPIAPTERIN REDUCTASE"/>
    <property type="match status" value="1"/>
</dbReference>
<protein>
    <recommendedName>
        <fullName evidence="4">Sepiapterin reductase</fullName>
        <ecNumber evidence="3">1.1.1.153</ecNumber>
    </recommendedName>
</protein>
<dbReference type="RefSeq" id="XP_002740387.1">
    <property type="nucleotide sequence ID" value="XM_002740341.2"/>
</dbReference>
<dbReference type="CDD" id="cd05367">
    <property type="entry name" value="SPR-like_SDR_c"/>
    <property type="match status" value="1"/>
</dbReference>
<name>A0ABM0GYS6_SACKO</name>
<dbReference type="EC" id="1.1.1.153" evidence="3"/>
<keyword evidence="8" id="KW-1185">Reference proteome</keyword>
<dbReference type="NCBIfam" id="TIGR01500">
    <property type="entry name" value="sepiapter_red"/>
    <property type="match status" value="1"/>
</dbReference>
<organism evidence="8 9">
    <name type="scientific">Saccoglossus kowalevskii</name>
    <name type="common">Acorn worm</name>
    <dbReference type="NCBI Taxonomy" id="10224"/>
    <lineage>
        <taxon>Eukaryota</taxon>
        <taxon>Metazoa</taxon>
        <taxon>Hemichordata</taxon>
        <taxon>Enteropneusta</taxon>
        <taxon>Harrimaniidae</taxon>
        <taxon>Saccoglossus</taxon>
    </lineage>
</organism>
<evidence type="ECO:0000313" key="9">
    <source>
        <dbReference type="RefSeq" id="XP_002740387.1"/>
    </source>
</evidence>
<dbReference type="GeneID" id="100369582"/>
<evidence type="ECO:0000256" key="4">
    <source>
        <dbReference type="ARBA" id="ARBA00019170"/>
    </source>
</evidence>
<dbReference type="SUPFAM" id="SSF51735">
    <property type="entry name" value="NAD(P)-binding Rossmann-fold domains"/>
    <property type="match status" value="1"/>
</dbReference>
<dbReference type="InterPro" id="IPR006393">
    <property type="entry name" value="Sepiapterin_red"/>
</dbReference>
<evidence type="ECO:0000256" key="1">
    <source>
        <dbReference type="ARBA" id="ARBA00004496"/>
    </source>
</evidence>
<dbReference type="Pfam" id="PF00106">
    <property type="entry name" value="adh_short"/>
    <property type="match status" value="1"/>
</dbReference>